<gene>
    <name evidence="2" type="ORF">F4561_003359</name>
</gene>
<dbReference type="AlphaFoldDB" id="A0A7W7RID6"/>
<dbReference type="EMBL" id="JACHJT010000001">
    <property type="protein sequence ID" value="MBB4932539.1"/>
    <property type="molecule type" value="Genomic_DNA"/>
</dbReference>
<keyword evidence="3" id="KW-1185">Reference proteome</keyword>
<keyword evidence="1" id="KW-1133">Transmembrane helix</keyword>
<protein>
    <submittedName>
        <fullName evidence="2">Uncharacterized protein</fullName>
    </submittedName>
</protein>
<reference evidence="2 3" key="1">
    <citation type="submission" date="2020-08" db="EMBL/GenBank/DDBJ databases">
        <title>Sequencing the genomes of 1000 actinobacteria strains.</title>
        <authorList>
            <person name="Klenk H.-P."/>
        </authorList>
    </citation>
    <scope>NUCLEOTIDE SEQUENCE [LARGE SCALE GENOMIC DNA]</scope>
    <source>
        <strain evidence="2 3">DSM 102030</strain>
    </source>
</reference>
<evidence type="ECO:0000313" key="2">
    <source>
        <dbReference type="EMBL" id="MBB4932539.1"/>
    </source>
</evidence>
<evidence type="ECO:0000256" key="1">
    <source>
        <dbReference type="SAM" id="Phobius"/>
    </source>
</evidence>
<organism evidence="2 3">
    <name type="scientific">Lipingzhangella halophila</name>
    <dbReference type="NCBI Taxonomy" id="1783352"/>
    <lineage>
        <taxon>Bacteria</taxon>
        <taxon>Bacillati</taxon>
        <taxon>Actinomycetota</taxon>
        <taxon>Actinomycetes</taxon>
        <taxon>Streptosporangiales</taxon>
        <taxon>Nocardiopsidaceae</taxon>
        <taxon>Lipingzhangella</taxon>
    </lineage>
</organism>
<dbReference type="Proteomes" id="UP000523007">
    <property type="component" value="Unassembled WGS sequence"/>
</dbReference>
<keyword evidence="1" id="KW-0812">Transmembrane</keyword>
<feature type="transmembrane region" description="Helical" evidence="1">
    <location>
        <begin position="73"/>
        <end position="93"/>
    </location>
</feature>
<proteinExistence type="predicted"/>
<name>A0A7W7RID6_9ACTN</name>
<evidence type="ECO:0000313" key="3">
    <source>
        <dbReference type="Proteomes" id="UP000523007"/>
    </source>
</evidence>
<feature type="transmembrane region" description="Helical" evidence="1">
    <location>
        <begin position="100"/>
        <end position="119"/>
    </location>
</feature>
<sequence length="188" mass="19707">MDTTETRIRIRPSTVTLAGILQLLFAAGFLIAPLAGVVYGADVQAAAEAELARQGLDPAVLAQNNIHFDEGGYALFLPVGTAVVAALLAGLNLAGKRAGWVLTLVIQPLFLVLDIFILISEASRVEYLQSFLGAGADAQAVINAASNVYPGWLLAVTDVRQLCTFAASATVVVLLLLPSARAFFRKGA</sequence>
<dbReference type="RefSeq" id="WP_184580037.1">
    <property type="nucleotide sequence ID" value="NZ_JACHJT010000001.1"/>
</dbReference>
<feature type="transmembrane region" description="Helical" evidence="1">
    <location>
        <begin position="159"/>
        <end position="177"/>
    </location>
</feature>
<keyword evidence="1" id="KW-0472">Membrane</keyword>
<comment type="caution">
    <text evidence="2">The sequence shown here is derived from an EMBL/GenBank/DDBJ whole genome shotgun (WGS) entry which is preliminary data.</text>
</comment>
<accession>A0A7W7RID6</accession>